<feature type="transmembrane region" description="Helical" evidence="2">
    <location>
        <begin position="141"/>
        <end position="163"/>
    </location>
</feature>
<feature type="compositionally biased region" description="Polar residues" evidence="1">
    <location>
        <begin position="25"/>
        <end position="41"/>
    </location>
</feature>
<evidence type="ECO:0000256" key="1">
    <source>
        <dbReference type="SAM" id="MobiDB-lite"/>
    </source>
</evidence>
<proteinExistence type="predicted"/>
<keyword evidence="2" id="KW-0472">Membrane</keyword>
<keyword evidence="4" id="KW-1185">Reference proteome</keyword>
<dbReference type="PANTHER" id="PTHR35041">
    <property type="entry name" value="MEDIATOR OF RNA POLYMERASE II TRANSCRIPTION SUBUNIT 1"/>
    <property type="match status" value="1"/>
</dbReference>
<sequence length="729" mass="78147">MANKGNYVNVQLTEYHNNGMDGVDGSNNGGANTTENLTKQPRNGGFLRKTLTGLSGFSKTKRVRDPRLRIHWRYLAAAIGLFVAAILFAVGHDLYYLRLNGKLADSDNGSASDFLSEIGSLTQGGGGEQTWALRFGTALAFLNKTCLTTIVALVTAQQVWYTLRRTAMTVDGIDGMFDILNNPLALFASWDVIGNAKIVVLVALLSWCLPLASVVTPATLSVGTQPLTQTATKSVPALNLSDTNQWATFEGFGYIQAAHFSIATLFSNVYSSAAIGGGAGGSGGNDGIVQIAAPFPNSTYDQTLYGPSYKCMSLAEALALNDGKGITPTWLIDNPKGTANTTFKTFEDVFYGELNVPRPGNASSTNAAMIYSAVAPSYLFNTILISAAGVNPLWDNATTNDTAATGSNLVCQLYNTSYDVTLEFVDGVQTVVPRKVELLEPQDWVASCGSSAMSNLNSITYYSTAPPYNSSYGNCNQATAAFWVTHLLFKYLLGATLHVAADGGVTFQGSGVFNTASAPSSATLPLLQSPLIHCADFYNNTMLQQSDMVVGSPTAIRPGRCRNGTLAAAIEDLSRNFTYSLLAFDGYTTPEPPTINAAVTYSESRLFFVYSRSTLWAAYATALGSTLLAMLLVGVRALLHNGVVSSTSFSSTLLTTRSDQLREAILNSSDGSTTYRRSVGAQPVDPGIGQLRLRFGHIVEQQRDGTRVEYAGFGLEGRVRPWREEDEWI</sequence>
<name>A0ABR3YLB9_9PEZI</name>
<keyword evidence="2" id="KW-1133">Transmembrane helix</keyword>
<dbReference type="Proteomes" id="UP001583186">
    <property type="component" value="Unassembled WGS sequence"/>
</dbReference>
<dbReference type="PANTHER" id="PTHR35041:SF6">
    <property type="entry name" value="FORMYLMETHIONINE DEFORMYLASE-LIKE PROTEIN-RELATED"/>
    <property type="match status" value="1"/>
</dbReference>
<organism evidence="3 4">
    <name type="scientific">Sporothrix stenoceras</name>
    <dbReference type="NCBI Taxonomy" id="5173"/>
    <lineage>
        <taxon>Eukaryota</taxon>
        <taxon>Fungi</taxon>
        <taxon>Dikarya</taxon>
        <taxon>Ascomycota</taxon>
        <taxon>Pezizomycotina</taxon>
        <taxon>Sordariomycetes</taxon>
        <taxon>Sordariomycetidae</taxon>
        <taxon>Ophiostomatales</taxon>
        <taxon>Ophiostomataceae</taxon>
        <taxon>Sporothrix</taxon>
    </lineage>
</organism>
<dbReference type="EMBL" id="JAWCUI010000079">
    <property type="protein sequence ID" value="KAL1889150.1"/>
    <property type="molecule type" value="Genomic_DNA"/>
</dbReference>
<evidence type="ECO:0000313" key="4">
    <source>
        <dbReference type="Proteomes" id="UP001583186"/>
    </source>
</evidence>
<accession>A0ABR3YLB9</accession>
<feature type="transmembrane region" description="Helical" evidence="2">
    <location>
        <begin position="616"/>
        <end position="639"/>
    </location>
</feature>
<feature type="region of interest" description="Disordered" evidence="1">
    <location>
        <begin position="22"/>
        <end position="42"/>
    </location>
</feature>
<protein>
    <recommendedName>
        <fullName evidence="5">Formylmethionine deformylase-like protein</fullName>
    </recommendedName>
</protein>
<feature type="transmembrane region" description="Helical" evidence="2">
    <location>
        <begin position="72"/>
        <end position="90"/>
    </location>
</feature>
<evidence type="ECO:0000313" key="3">
    <source>
        <dbReference type="EMBL" id="KAL1889150.1"/>
    </source>
</evidence>
<comment type="caution">
    <text evidence="3">The sequence shown here is derived from an EMBL/GenBank/DDBJ whole genome shotgun (WGS) entry which is preliminary data.</text>
</comment>
<gene>
    <name evidence="3" type="ORF">Sste5346_009099</name>
</gene>
<evidence type="ECO:0000256" key="2">
    <source>
        <dbReference type="SAM" id="Phobius"/>
    </source>
</evidence>
<reference evidence="3 4" key="1">
    <citation type="journal article" date="2024" name="IMA Fungus">
        <title>IMA Genome - F19 : A genome assembly and annotation guide to empower mycologists, including annotated draft genome sequences of Ceratocystis pirilliformis, Diaporthe australafricana, Fusarium ophioides, Paecilomyces lecythidis, and Sporothrix stenoceras.</title>
        <authorList>
            <person name="Aylward J."/>
            <person name="Wilson A.M."/>
            <person name="Visagie C.M."/>
            <person name="Spraker J."/>
            <person name="Barnes I."/>
            <person name="Buitendag C."/>
            <person name="Ceriani C."/>
            <person name="Del Mar Angel L."/>
            <person name="du Plessis D."/>
            <person name="Fuchs T."/>
            <person name="Gasser K."/>
            <person name="Kramer D."/>
            <person name="Li W."/>
            <person name="Munsamy K."/>
            <person name="Piso A."/>
            <person name="Price J.L."/>
            <person name="Sonnekus B."/>
            <person name="Thomas C."/>
            <person name="van der Nest A."/>
            <person name="van Dijk A."/>
            <person name="van Heerden A."/>
            <person name="van Vuuren N."/>
            <person name="Yilmaz N."/>
            <person name="Duong T.A."/>
            <person name="van der Merwe N.A."/>
            <person name="Wingfield M.J."/>
            <person name="Wingfield B.D."/>
        </authorList>
    </citation>
    <scope>NUCLEOTIDE SEQUENCE [LARGE SCALE GENOMIC DNA]</scope>
    <source>
        <strain evidence="3 4">CMW 5346</strain>
    </source>
</reference>
<keyword evidence="2" id="KW-0812">Transmembrane</keyword>
<evidence type="ECO:0008006" key="5">
    <source>
        <dbReference type="Google" id="ProtNLM"/>
    </source>
</evidence>